<keyword evidence="1" id="KW-1133">Transmembrane helix</keyword>
<dbReference type="AlphaFoldDB" id="A0A6M4H6W4"/>
<dbReference type="GO" id="GO:0043190">
    <property type="term" value="C:ATP-binding cassette (ABC) transporter complex"/>
    <property type="evidence" value="ECO:0007669"/>
    <property type="project" value="InterPro"/>
</dbReference>
<evidence type="ECO:0000313" key="3">
    <source>
        <dbReference type="Proteomes" id="UP000503096"/>
    </source>
</evidence>
<dbReference type="Proteomes" id="UP000503096">
    <property type="component" value="Chromosome"/>
</dbReference>
<keyword evidence="1" id="KW-0997">Cell inner membrane</keyword>
<name>A0A6M4H6W4_9PROT</name>
<protein>
    <recommendedName>
        <fullName evidence="4">ABC transporter permease</fullName>
    </recommendedName>
</protein>
<evidence type="ECO:0000313" key="2">
    <source>
        <dbReference type="EMBL" id="QJR15336.1"/>
    </source>
</evidence>
<dbReference type="KEGG" id="upl:DSM104440_02155"/>
<accession>A0A6M4H6W4</accession>
<feature type="transmembrane region" description="Helical" evidence="1">
    <location>
        <begin position="117"/>
        <end position="140"/>
    </location>
</feature>
<comment type="similarity">
    <text evidence="1">Belongs to the MlaE permease family.</text>
</comment>
<gene>
    <name evidence="2" type="ORF">DSM104440_02155</name>
</gene>
<dbReference type="InterPro" id="IPR003453">
    <property type="entry name" value="ABC_MlaE_roteobac"/>
</dbReference>
<reference evidence="2 3" key="1">
    <citation type="submission" date="2020-04" db="EMBL/GenBank/DDBJ databases">
        <title>Usitatibacter rugosus gen. nov., sp. nov. and Usitatibacter palustris sp. nov., novel members of Usitatibacteraceae fam. nov. within the order Nitrosomonadales isolated from soil.</title>
        <authorList>
            <person name="Huber K.J."/>
            <person name="Neumann-Schaal M."/>
            <person name="Geppert A."/>
            <person name="Luckner M."/>
            <person name="Wanner G."/>
            <person name="Overmann J."/>
        </authorList>
    </citation>
    <scope>NUCLEOTIDE SEQUENCE [LARGE SCALE GENOMIC DNA]</scope>
    <source>
        <strain evidence="2 3">Swamp67</strain>
    </source>
</reference>
<keyword evidence="1" id="KW-0812">Transmembrane</keyword>
<dbReference type="RefSeq" id="WP_171162520.1">
    <property type="nucleotide sequence ID" value="NZ_CP053073.1"/>
</dbReference>
<dbReference type="PANTHER" id="PTHR30188:SF3">
    <property type="entry name" value="ABC TRANSPORTER PERMEASE"/>
    <property type="match status" value="1"/>
</dbReference>
<proteinExistence type="inferred from homology"/>
<dbReference type="InParanoid" id="A0A6M4H6W4"/>
<evidence type="ECO:0000256" key="1">
    <source>
        <dbReference type="RuleBase" id="RU362044"/>
    </source>
</evidence>
<feature type="transmembrane region" description="Helical" evidence="1">
    <location>
        <begin position="170"/>
        <end position="200"/>
    </location>
</feature>
<feature type="transmembrane region" description="Helical" evidence="1">
    <location>
        <begin position="259"/>
        <end position="278"/>
    </location>
</feature>
<dbReference type="GO" id="GO:0005548">
    <property type="term" value="F:phospholipid transporter activity"/>
    <property type="evidence" value="ECO:0007669"/>
    <property type="project" value="TreeGrafter"/>
</dbReference>
<dbReference type="NCBIfam" id="TIGR00056">
    <property type="entry name" value="MlaE family lipid ABC transporter permease subunit"/>
    <property type="match status" value="1"/>
</dbReference>
<dbReference type="EMBL" id="CP053073">
    <property type="protein sequence ID" value="QJR15336.1"/>
    <property type="molecule type" value="Genomic_DNA"/>
</dbReference>
<comment type="subcellular location">
    <subcellularLocation>
        <location evidence="1">Cell inner membrane</location>
        <topology evidence="1">Multi-pass membrane protein</topology>
    </subcellularLocation>
</comment>
<evidence type="ECO:0008006" key="4">
    <source>
        <dbReference type="Google" id="ProtNLM"/>
    </source>
</evidence>
<sequence>MSTTAVATPAPAAPPPSRWRDPVIRLGRAGDRAARDAYEVTVFLARAVNATAKAIVRPRYLRLSAISRQVAETGVNALPTVGLLAIMISVVIAYQGVAQLRGFGVENLTVDLVAVSMLREMGVLITAILVAGRSGAAFAAEIGVMKSREEVDALTVMGIDPMEMLVVPRVLGLMITLPLLTFFADVMGIVGGSLISQSLLHVSPLQYLDRVHNAVDTSDLLVGLLKAPVFAFVIAIIGCMHGLRVRGSAGSVGRETTRAVVKSIFLVIVLDALFSIFFDKVGL</sequence>
<keyword evidence="1" id="KW-1003">Cell membrane</keyword>
<dbReference type="Pfam" id="PF02405">
    <property type="entry name" value="MlaE"/>
    <property type="match status" value="1"/>
</dbReference>
<dbReference type="PANTHER" id="PTHR30188">
    <property type="entry name" value="ABC TRANSPORTER PERMEASE PROTEIN-RELATED"/>
    <property type="match status" value="1"/>
</dbReference>
<feature type="transmembrane region" description="Helical" evidence="1">
    <location>
        <begin position="220"/>
        <end position="239"/>
    </location>
</feature>
<keyword evidence="1" id="KW-0472">Membrane</keyword>
<organism evidence="2 3">
    <name type="scientific">Usitatibacter palustris</name>
    <dbReference type="NCBI Taxonomy" id="2732487"/>
    <lineage>
        <taxon>Bacteria</taxon>
        <taxon>Pseudomonadati</taxon>
        <taxon>Pseudomonadota</taxon>
        <taxon>Betaproteobacteria</taxon>
        <taxon>Nitrosomonadales</taxon>
        <taxon>Usitatibacteraceae</taxon>
        <taxon>Usitatibacter</taxon>
    </lineage>
</organism>
<dbReference type="InterPro" id="IPR030802">
    <property type="entry name" value="Permease_MalE"/>
</dbReference>
<keyword evidence="3" id="KW-1185">Reference proteome</keyword>
<feature type="transmembrane region" description="Helical" evidence="1">
    <location>
        <begin position="77"/>
        <end position="97"/>
    </location>
</feature>